<sequence length="852" mass="84583">MSAFMDIVRSLAARLGRGRTSILVAAVLVPALTAAVLVPALVPALDASSRIPVAVVNLDEGAVDADGRNVQAGSDLVDSLLDSDELAWSEVGASEAEQGLANGTYALILEVPADYSEKVSSLTGSNPEQAQLRIISDGAQNVLATKEGSAVLRQVQARLRSDLGENYLLNVLNNVRSQASTLTLTADGAVMLDSAYDALEQGTSAMAEGLEQTASGTGALAEGVGAIASGVTAAGAGAESLAAGMDATNDQVIAPLAAGAEATVAGVAAAGEGIETLGSAVTRTGEGLLKASSELDQSISDLAELRSLAPQFSEHAQTLSDALGSMSDASSSVQAGAEALVGAVGDAQAAVGEAQTDAQALAHTLSSEQGDEGQEGIVQRMEALDAEYEELVHRLTAIANGTFDPSGVTDGLDTLEEVSARIEELELERESLRSELEQAAANAQSLAGKVDSAATSLDGLEGQRQALASAAEEYSQAEQTATGAANDIASLAGQFVEPALRVAVNAQVAKATLDASAPALIETGGLITQTGASLAPDGMLGLGVQGVAAGTAALPQVLDTFSTATAALGQGNVALGQALDAVGAGISGLGEGISVMASAEGQLASGVGQLREGQETINDTLSSAGESLGAASSQAEERAEAAAAPVSFTTEARNRVSEPMQVAPIALAVALWLGALLAAVVMPPLDGRVVLAGRALPAVLSGFVVSAGVALVQAIAVALAVIFATGSAPANMPAFCAIVVLAALSFAAIGQGARALCGRAAAPVLVLLLALQLVCAGSVLPASLAGGAFEALGTVLPVPQFAEGLRGAMASPATGAGGACVVLTVWLVIGLAATVAAARARTHIRPERVFAG</sequence>
<comment type="caution">
    <text evidence="7">The sequence shown here is derived from an EMBL/GenBank/DDBJ whole genome shotgun (WGS) entry which is preliminary data.</text>
</comment>
<evidence type="ECO:0000256" key="3">
    <source>
        <dbReference type="ARBA" id="ARBA00022989"/>
    </source>
</evidence>
<keyword evidence="5" id="KW-0175">Coiled coil</keyword>
<feature type="transmembrane region" description="Helical" evidence="6">
    <location>
        <begin position="21"/>
        <end position="42"/>
    </location>
</feature>
<keyword evidence="2 6" id="KW-0812">Transmembrane</keyword>
<dbReference type="GO" id="GO:0016020">
    <property type="term" value="C:membrane"/>
    <property type="evidence" value="ECO:0007669"/>
    <property type="project" value="UniProtKB-SubCell"/>
</dbReference>
<dbReference type="EMBL" id="VTFZ01000002">
    <property type="protein sequence ID" value="MRX79647.1"/>
    <property type="molecule type" value="Genomic_DNA"/>
</dbReference>
<dbReference type="RefSeq" id="WP_144687813.1">
    <property type="nucleotide sequence ID" value="NZ_VLLQ01000002.1"/>
</dbReference>
<evidence type="ECO:0000313" key="7">
    <source>
        <dbReference type="EMBL" id="MRX79647.1"/>
    </source>
</evidence>
<gene>
    <name evidence="7" type="ORF">GJE22_03365</name>
</gene>
<organism evidence="7 8">
    <name type="scientific">Enorma shizhengliae</name>
    <dbReference type="NCBI Taxonomy" id="2606615"/>
    <lineage>
        <taxon>Bacteria</taxon>
        <taxon>Bacillati</taxon>
        <taxon>Actinomycetota</taxon>
        <taxon>Coriobacteriia</taxon>
        <taxon>Coriobacteriales</taxon>
        <taxon>Coriobacteriaceae</taxon>
        <taxon>Enorma</taxon>
    </lineage>
</organism>
<keyword evidence="4 6" id="KW-0472">Membrane</keyword>
<feature type="transmembrane region" description="Helical" evidence="6">
    <location>
        <begin position="662"/>
        <end position="683"/>
    </location>
</feature>
<evidence type="ECO:0000256" key="2">
    <source>
        <dbReference type="ARBA" id="ARBA00022692"/>
    </source>
</evidence>
<dbReference type="InterPro" id="IPR051328">
    <property type="entry name" value="T7SS_ABC-Transporter"/>
</dbReference>
<keyword evidence="8" id="KW-1185">Reference proteome</keyword>
<proteinExistence type="predicted"/>
<keyword evidence="3 6" id="KW-1133">Transmembrane helix</keyword>
<feature type="transmembrane region" description="Helical" evidence="6">
    <location>
        <begin position="695"/>
        <end position="724"/>
    </location>
</feature>
<dbReference type="Proteomes" id="UP000470010">
    <property type="component" value="Unassembled WGS sequence"/>
</dbReference>
<dbReference type="NCBIfam" id="TIGR03061">
    <property type="entry name" value="pip_yhgE_Nterm"/>
    <property type="match status" value="1"/>
</dbReference>
<feature type="coiled-coil region" evidence="5">
    <location>
        <begin position="408"/>
        <end position="480"/>
    </location>
</feature>
<protein>
    <recommendedName>
        <fullName evidence="9">YhgE/Pip domain-containing protein</fullName>
    </recommendedName>
</protein>
<evidence type="ECO:0000256" key="4">
    <source>
        <dbReference type="ARBA" id="ARBA00023136"/>
    </source>
</evidence>
<dbReference type="Gene3D" id="3.40.1710.10">
    <property type="entry name" value="abc type-2 transporter like domain"/>
    <property type="match status" value="1"/>
</dbReference>
<evidence type="ECO:0000256" key="5">
    <source>
        <dbReference type="SAM" id="Coils"/>
    </source>
</evidence>
<dbReference type="PANTHER" id="PTHR43077">
    <property type="entry name" value="TRANSPORT PERMEASE YVFS-RELATED"/>
    <property type="match status" value="1"/>
</dbReference>
<dbReference type="InterPro" id="IPR017500">
    <property type="entry name" value="Phage_infect_YhgE_N"/>
</dbReference>
<evidence type="ECO:0000256" key="6">
    <source>
        <dbReference type="SAM" id="Phobius"/>
    </source>
</evidence>
<evidence type="ECO:0008006" key="9">
    <source>
        <dbReference type="Google" id="ProtNLM"/>
    </source>
</evidence>
<name>A0A7K0G769_9ACTN</name>
<feature type="transmembrane region" description="Helical" evidence="6">
    <location>
        <begin position="761"/>
        <end position="780"/>
    </location>
</feature>
<evidence type="ECO:0000256" key="1">
    <source>
        <dbReference type="ARBA" id="ARBA00004141"/>
    </source>
</evidence>
<feature type="transmembrane region" description="Helical" evidence="6">
    <location>
        <begin position="730"/>
        <end position="749"/>
    </location>
</feature>
<accession>A0A7K0G769</accession>
<reference evidence="8" key="1">
    <citation type="submission" date="2019-08" db="EMBL/GenBank/DDBJ databases">
        <title>Arthrobacter sp. nov., isolated from plateau pika and Tibetan wild ass.</title>
        <authorList>
            <person name="Ge Y."/>
        </authorList>
    </citation>
    <scope>NUCLEOTIDE SEQUENCE [LARGE SCALE GENOMIC DNA]</scope>
    <source>
        <strain evidence="8">HF-1365</strain>
    </source>
</reference>
<evidence type="ECO:0000313" key="8">
    <source>
        <dbReference type="Proteomes" id="UP000470010"/>
    </source>
</evidence>
<dbReference type="PANTHER" id="PTHR43077:SF5">
    <property type="entry name" value="PHAGE INFECTION PROTEIN"/>
    <property type="match status" value="1"/>
</dbReference>
<dbReference type="AlphaFoldDB" id="A0A7K0G769"/>
<comment type="subcellular location">
    <subcellularLocation>
        <location evidence="1">Membrane</location>
        <topology evidence="1">Multi-pass membrane protein</topology>
    </subcellularLocation>
</comment>
<feature type="transmembrane region" description="Helical" evidence="6">
    <location>
        <begin position="816"/>
        <end position="838"/>
    </location>
</feature>